<feature type="transmembrane region" description="Helical" evidence="11">
    <location>
        <begin position="359"/>
        <end position="381"/>
    </location>
</feature>
<feature type="transmembrane region" description="Helical" evidence="11">
    <location>
        <begin position="325"/>
        <end position="352"/>
    </location>
</feature>
<dbReference type="PANTHER" id="PTHR11410">
    <property type="entry name" value="ATP SYNTHASE SUBUNIT A"/>
    <property type="match status" value="1"/>
</dbReference>
<feature type="transmembrane region" description="Helical" evidence="11">
    <location>
        <begin position="255"/>
        <end position="272"/>
    </location>
</feature>
<keyword evidence="4 11" id="KW-0138">CF(0)</keyword>
<dbReference type="GO" id="GO:0046933">
    <property type="term" value="F:proton-transporting ATP synthase activity, rotational mechanism"/>
    <property type="evidence" value="ECO:0007669"/>
    <property type="project" value="UniProtKB-UniRule"/>
</dbReference>
<dbReference type="AlphaFoldDB" id="A0A2S4ZXJ0"/>
<sequence>MRLNTLFLKKLFVLSLIFAFIAGVNASAFANSEHNETVLKDSAHVTEAHAEGEGHAAGHGEEPFEPTKVIMEHISDSHDWHLWGHTSIGLPVILYTEAGLVTFNSSEFHHDQEGTHVVEKDGQKFVRFENKIYYAAETANEKGQYLTLADEHPTNAKPLDFSITKNVASMFLSAIILCLVFFSVAAAYKKREGKAPRGLQSFIEPIIVFVRDEVARPNIGHKYVRYMPFLLTVFFFILINNLIGLIPIFPGGANLTGNIAVTFVLGTITFLVTNFSGNKYYWKHVLAPDVPWWLYPIMLVVEVIGLLSKPFALIIRLFANITAGHIIVLSLISLIFIFKTLYIAPVSVAFVLFMDVLELLVAFLQAFIFTMLTALFIGTAVEEHHH</sequence>
<keyword evidence="8 11" id="KW-0406">Ion transport</keyword>
<evidence type="ECO:0000256" key="13">
    <source>
        <dbReference type="SAM" id="SignalP"/>
    </source>
</evidence>
<keyword evidence="3 11" id="KW-0813">Transport</keyword>
<dbReference type="PANTHER" id="PTHR11410:SF0">
    <property type="entry name" value="ATP SYNTHASE SUBUNIT A"/>
    <property type="match status" value="1"/>
</dbReference>
<name>A0A2S4ZXJ0_9SPHI</name>
<dbReference type="InterPro" id="IPR000568">
    <property type="entry name" value="ATP_synth_F0_asu"/>
</dbReference>
<organism evidence="14 15">
    <name type="scientific">Solitalea longa</name>
    <dbReference type="NCBI Taxonomy" id="2079460"/>
    <lineage>
        <taxon>Bacteria</taxon>
        <taxon>Pseudomonadati</taxon>
        <taxon>Bacteroidota</taxon>
        <taxon>Sphingobacteriia</taxon>
        <taxon>Sphingobacteriales</taxon>
        <taxon>Sphingobacteriaceae</taxon>
        <taxon>Solitalea</taxon>
    </lineage>
</organism>
<evidence type="ECO:0000256" key="10">
    <source>
        <dbReference type="ARBA" id="ARBA00023310"/>
    </source>
</evidence>
<keyword evidence="7 11" id="KW-1133">Transmembrane helix</keyword>
<evidence type="ECO:0000256" key="11">
    <source>
        <dbReference type="HAMAP-Rule" id="MF_01393"/>
    </source>
</evidence>
<dbReference type="NCBIfam" id="TIGR01131">
    <property type="entry name" value="ATP_synt_6_or_A"/>
    <property type="match status" value="1"/>
</dbReference>
<feature type="chain" id="PRO_5015710072" description="ATP synthase subunit a" evidence="13">
    <location>
        <begin position="31"/>
        <end position="386"/>
    </location>
</feature>
<dbReference type="SUPFAM" id="SSF81336">
    <property type="entry name" value="F1F0 ATP synthase subunit A"/>
    <property type="match status" value="1"/>
</dbReference>
<dbReference type="GO" id="GO:0045259">
    <property type="term" value="C:proton-transporting ATP synthase complex"/>
    <property type="evidence" value="ECO:0007669"/>
    <property type="project" value="UniProtKB-KW"/>
</dbReference>
<evidence type="ECO:0000256" key="5">
    <source>
        <dbReference type="ARBA" id="ARBA00022692"/>
    </source>
</evidence>
<dbReference type="OrthoDB" id="9809130at2"/>
<proteinExistence type="inferred from homology"/>
<keyword evidence="13" id="KW-0732">Signal</keyword>
<evidence type="ECO:0000256" key="8">
    <source>
        <dbReference type="ARBA" id="ARBA00023065"/>
    </source>
</evidence>
<keyword evidence="5 11" id="KW-0812">Transmembrane</keyword>
<feature type="transmembrane region" description="Helical" evidence="11">
    <location>
        <begin position="293"/>
        <end position="319"/>
    </location>
</feature>
<dbReference type="GO" id="GO:0005886">
    <property type="term" value="C:plasma membrane"/>
    <property type="evidence" value="ECO:0007669"/>
    <property type="project" value="UniProtKB-SubCell"/>
</dbReference>
<dbReference type="CDD" id="cd00310">
    <property type="entry name" value="ATP-synt_Fo_a_6"/>
    <property type="match status" value="1"/>
</dbReference>
<comment type="subcellular location">
    <subcellularLocation>
        <location evidence="11 12">Cell membrane</location>
        <topology evidence="11 12">Multi-pass membrane protein</topology>
    </subcellularLocation>
    <subcellularLocation>
        <location evidence="1">Membrane</location>
        <topology evidence="1">Multi-pass membrane protein</topology>
    </subcellularLocation>
</comment>
<keyword evidence="9 11" id="KW-0472">Membrane</keyword>
<evidence type="ECO:0000256" key="12">
    <source>
        <dbReference type="RuleBase" id="RU000483"/>
    </source>
</evidence>
<dbReference type="Pfam" id="PF00119">
    <property type="entry name" value="ATP-synt_A"/>
    <property type="match status" value="1"/>
</dbReference>
<evidence type="ECO:0000256" key="2">
    <source>
        <dbReference type="ARBA" id="ARBA00006810"/>
    </source>
</evidence>
<evidence type="ECO:0000256" key="6">
    <source>
        <dbReference type="ARBA" id="ARBA00022781"/>
    </source>
</evidence>
<dbReference type="HAMAP" id="MF_01393">
    <property type="entry name" value="ATP_synth_a_bact"/>
    <property type="match status" value="1"/>
</dbReference>
<dbReference type="Gene3D" id="1.20.120.220">
    <property type="entry name" value="ATP synthase, F0 complex, subunit A"/>
    <property type="match status" value="1"/>
</dbReference>
<reference evidence="14 15" key="1">
    <citation type="submission" date="2018-01" db="EMBL/GenBank/DDBJ databases">
        <authorList>
            <person name="Gaut B.S."/>
            <person name="Morton B.R."/>
            <person name="Clegg M.T."/>
            <person name="Duvall M.R."/>
        </authorList>
    </citation>
    <scope>NUCLEOTIDE SEQUENCE [LARGE SCALE GENOMIC DNA]</scope>
    <source>
        <strain evidence="14 15">HR-AV</strain>
    </source>
</reference>
<gene>
    <name evidence="11 14" type="primary">atpB</name>
    <name evidence="14" type="ORF">C3K47_16885</name>
</gene>
<evidence type="ECO:0000256" key="7">
    <source>
        <dbReference type="ARBA" id="ARBA00022989"/>
    </source>
</evidence>
<dbReference type="InterPro" id="IPR045083">
    <property type="entry name" value="ATP_synth_F0_asu_bact/mt"/>
</dbReference>
<evidence type="ECO:0000256" key="9">
    <source>
        <dbReference type="ARBA" id="ARBA00023136"/>
    </source>
</evidence>
<dbReference type="Proteomes" id="UP000236893">
    <property type="component" value="Unassembled WGS sequence"/>
</dbReference>
<accession>A0A2S4ZXJ0</accession>
<comment type="function">
    <text evidence="11 12">Key component of the proton channel; it plays a direct role in the translocation of protons across the membrane.</text>
</comment>
<keyword evidence="11" id="KW-1003">Cell membrane</keyword>
<dbReference type="EMBL" id="PQVF01000014">
    <property type="protein sequence ID" value="POY35078.1"/>
    <property type="molecule type" value="Genomic_DNA"/>
</dbReference>
<keyword evidence="10 11" id="KW-0066">ATP synthesis</keyword>
<evidence type="ECO:0000313" key="14">
    <source>
        <dbReference type="EMBL" id="POY35078.1"/>
    </source>
</evidence>
<feature type="signal peptide" evidence="13">
    <location>
        <begin position="1"/>
        <end position="30"/>
    </location>
</feature>
<dbReference type="InterPro" id="IPR035908">
    <property type="entry name" value="F0_ATP_A_sf"/>
</dbReference>
<keyword evidence="6 11" id="KW-0375">Hydrogen ion transport</keyword>
<evidence type="ECO:0000256" key="4">
    <source>
        <dbReference type="ARBA" id="ARBA00022547"/>
    </source>
</evidence>
<comment type="caution">
    <text evidence="14">The sequence shown here is derived from an EMBL/GenBank/DDBJ whole genome shotgun (WGS) entry which is preliminary data.</text>
</comment>
<dbReference type="RefSeq" id="WP_103790344.1">
    <property type="nucleotide sequence ID" value="NZ_PQVF01000014.1"/>
</dbReference>
<protein>
    <recommendedName>
        <fullName evidence="11 12">ATP synthase subunit a</fullName>
    </recommendedName>
    <alternativeName>
        <fullName evidence="11">ATP synthase F0 sector subunit a</fullName>
    </alternativeName>
    <alternativeName>
        <fullName evidence="11">F-ATPase subunit 6</fullName>
    </alternativeName>
</protein>
<keyword evidence="15" id="KW-1185">Reference proteome</keyword>
<evidence type="ECO:0000256" key="3">
    <source>
        <dbReference type="ARBA" id="ARBA00022448"/>
    </source>
</evidence>
<evidence type="ECO:0000313" key="15">
    <source>
        <dbReference type="Proteomes" id="UP000236893"/>
    </source>
</evidence>
<feature type="transmembrane region" description="Helical" evidence="11">
    <location>
        <begin position="226"/>
        <end position="249"/>
    </location>
</feature>
<dbReference type="PRINTS" id="PR00123">
    <property type="entry name" value="ATPASEA"/>
</dbReference>
<feature type="transmembrane region" description="Helical" evidence="11">
    <location>
        <begin position="167"/>
        <end position="188"/>
    </location>
</feature>
<comment type="similarity">
    <text evidence="2 11 12">Belongs to the ATPase A chain family.</text>
</comment>
<evidence type="ECO:0000256" key="1">
    <source>
        <dbReference type="ARBA" id="ARBA00004141"/>
    </source>
</evidence>